<keyword evidence="1" id="KW-0812">Transmembrane</keyword>
<feature type="transmembrane region" description="Helical" evidence="1">
    <location>
        <begin position="12"/>
        <end position="30"/>
    </location>
</feature>
<evidence type="ECO:0000256" key="1">
    <source>
        <dbReference type="SAM" id="Phobius"/>
    </source>
</evidence>
<feature type="transmembrane region" description="Helical" evidence="1">
    <location>
        <begin position="77"/>
        <end position="95"/>
    </location>
</feature>
<gene>
    <name evidence="2" type="ORF">ACFPYL_14600</name>
</gene>
<dbReference type="RefSeq" id="WP_379155554.1">
    <property type="nucleotide sequence ID" value="NZ_JBHSRJ010000005.1"/>
</dbReference>
<accession>A0ABW1LLL5</accession>
<organism evidence="2 3">
    <name type="scientific">Nocardioides hankookensis</name>
    <dbReference type="NCBI Taxonomy" id="443157"/>
    <lineage>
        <taxon>Bacteria</taxon>
        <taxon>Bacillati</taxon>
        <taxon>Actinomycetota</taxon>
        <taxon>Actinomycetes</taxon>
        <taxon>Propionibacteriales</taxon>
        <taxon>Nocardioidaceae</taxon>
        <taxon>Nocardioides</taxon>
    </lineage>
</organism>
<dbReference type="EMBL" id="JBHSRJ010000005">
    <property type="protein sequence ID" value="MFC6044316.1"/>
    <property type="molecule type" value="Genomic_DNA"/>
</dbReference>
<sequence length="224" mass="23035">MNGVLGDLLPLALGVAISPVPIIATILMLLAPQARGTSIDFLVGWVAGIVVATTIFTVIASTAGLDDGSDDSSTTSAWIKLVLGVLLLLVAVRQWGRRPKPGEEAALPKWMAAIDSFTFVKALGLGFLLSAVNPKNLLMCVAAGTAIGGADLSTGEAVVSVAVFTVIAASTVALPVLGFLVAHERLRHPLDELRTWLQANNVAVMSVLVLVIGVVLLGQGIGGL</sequence>
<reference evidence="3" key="1">
    <citation type="journal article" date="2019" name="Int. J. Syst. Evol. Microbiol.">
        <title>The Global Catalogue of Microorganisms (GCM) 10K type strain sequencing project: providing services to taxonomists for standard genome sequencing and annotation.</title>
        <authorList>
            <consortium name="The Broad Institute Genomics Platform"/>
            <consortium name="The Broad Institute Genome Sequencing Center for Infectious Disease"/>
            <person name="Wu L."/>
            <person name="Ma J."/>
        </authorList>
    </citation>
    <scope>NUCLEOTIDE SEQUENCE [LARGE SCALE GENOMIC DNA]</scope>
    <source>
        <strain evidence="3">CCUG 54522</strain>
    </source>
</reference>
<dbReference type="InterPro" id="IPR021315">
    <property type="entry name" value="Gap/Sap"/>
</dbReference>
<keyword evidence="1" id="KW-1133">Transmembrane helix</keyword>
<name>A0ABW1LLL5_9ACTN</name>
<protein>
    <submittedName>
        <fullName evidence="2">GAP family protein</fullName>
    </submittedName>
</protein>
<feature type="transmembrane region" description="Helical" evidence="1">
    <location>
        <begin position="157"/>
        <end position="181"/>
    </location>
</feature>
<evidence type="ECO:0000313" key="3">
    <source>
        <dbReference type="Proteomes" id="UP001596135"/>
    </source>
</evidence>
<proteinExistence type="predicted"/>
<comment type="caution">
    <text evidence="2">The sequence shown here is derived from an EMBL/GenBank/DDBJ whole genome shotgun (WGS) entry which is preliminary data.</text>
</comment>
<keyword evidence="1" id="KW-0472">Membrane</keyword>
<evidence type="ECO:0000313" key="2">
    <source>
        <dbReference type="EMBL" id="MFC6044316.1"/>
    </source>
</evidence>
<dbReference type="Pfam" id="PF11139">
    <property type="entry name" value="SfLAP"/>
    <property type="match status" value="1"/>
</dbReference>
<dbReference type="Proteomes" id="UP001596135">
    <property type="component" value="Unassembled WGS sequence"/>
</dbReference>
<feature type="transmembrane region" description="Helical" evidence="1">
    <location>
        <begin position="42"/>
        <end position="65"/>
    </location>
</feature>
<feature type="transmembrane region" description="Helical" evidence="1">
    <location>
        <begin position="202"/>
        <end position="221"/>
    </location>
</feature>
<keyword evidence="3" id="KW-1185">Reference proteome</keyword>